<dbReference type="RefSeq" id="XP_058336215.1">
    <property type="nucleotide sequence ID" value="XM_058493020.1"/>
</dbReference>
<name>A0AAD7URY1_9FUNG</name>
<sequence length="294" mass="33723">MSNLISNAVNLIRNQTTGAVKDISENDIYRCTMAAKDFYPWFIHEERRTSCTFYYRTSGNAFKKNKDFFRLYGAFQDTENDKYRAGFALSDKDGDELETVRVEAGVKRGPDPTTNYNGIFLCSRNGEPTGKNNLPCNCPVVIKAKCLESSPDVVHIEYRWRHENHIPGSVEDLKKAPISRQAREMIHNMVDQNMNWASIQNVLRVDHKSLKDIMAGDGDGIPAILRIGYQQVYYAMRSCMDKRAKFNKSDLKASLEQWGDKIANEDGYSIYHSMDDIQEGMFLFAFMSSWQLQV</sequence>
<proteinExistence type="predicted"/>
<reference evidence="1 2" key="1">
    <citation type="submission" date="2023-03" db="EMBL/GenBank/DDBJ databases">
        <title>Genome sequence of Lichtheimia ornata CBS 291.66.</title>
        <authorList>
            <person name="Mohabir J.T."/>
            <person name="Shea T.P."/>
            <person name="Kurbessoian T."/>
            <person name="Berby B."/>
            <person name="Fontaine J."/>
            <person name="Livny J."/>
            <person name="Gnirke A."/>
            <person name="Stajich J.E."/>
            <person name="Cuomo C.A."/>
        </authorList>
    </citation>
    <scope>NUCLEOTIDE SEQUENCE [LARGE SCALE GENOMIC DNA]</scope>
    <source>
        <strain evidence="1">CBS 291.66</strain>
    </source>
</reference>
<dbReference type="EMBL" id="JARTCD010000325">
    <property type="protein sequence ID" value="KAJ8651300.1"/>
    <property type="molecule type" value="Genomic_DNA"/>
</dbReference>
<accession>A0AAD7URY1</accession>
<keyword evidence="2" id="KW-1185">Reference proteome</keyword>
<evidence type="ECO:0000313" key="2">
    <source>
        <dbReference type="Proteomes" id="UP001234581"/>
    </source>
</evidence>
<dbReference type="Proteomes" id="UP001234581">
    <property type="component" value="Unassembled WGS sequence"/>
</dbReference>
<evidence type="ECO:0000313" key="1">
    <source>
        <dbReference type="EMBL" id="KAJ8651300.1"/>
    </source>
</evidence>
<gene>
    <name evidence="1" type="ORF">O0I10_013213</name>
</gene>
<dbReference type="AlphaFoldDB" id="A0AAD7URY1"/>
<organism evidence="1 2">
    <name type="scientific">Lichtheimia ornata</name>
    <dbReference type="NCBI Taxonomy" id="688661"/>
    <lineage>
        <taxon>Eukaryota</taxon>
        <taxon>Fungi</taxon>
        <taxon>Fungi incertae sedis</taxon>
        <taxon>Mucoromycota</taxon>
        <taxon>Mucoromycotina</taxon>
        <taxon>Mucoromycetes</taxon>
        <taxon>Mucorales</taxon>
        <taxon>Lichtheimiaceae</taxon>
        <taxon>Lichtheimia</taxon>
    </lineage>
</organism>
<protein>
    <submittedName>
        <fullName evidence="1">Uncharacterized protein</fullName>
    </submittedName>
</protein>
<dbReference type="GeneID" id="83220475"/>
<comment type="caution">
    <text evidence="1">The sequence shown here is derived from an EMBL/GenBank/DDBJ whole genome shotgun (WGS) entry which is preliminary data.</text>
</comment>